<accession>A0A448Z6L4</accession>
<protein>
    <submittedName>
        <fullName evidence="2">Uncharacterized protein</fullName>
    </submittedName>
</protein>
<name>A0A448Z6L4_9STRA</name>
<gene>
    <name evidence="2" type="ORF">PSNMU_V1.4_AUG-EV-PASAV3_0045000</name>
</gene>
<evidence type="ECO:0000313" key="2">
    <source>
        <dbReference type="EMBL" id="VEU37673.1"/>
    </source>
</evidence>
<keyword evidence="1" id="KW-0812">Transmembrane</keyword>
<evidence type="ECO:0000313" key="3">
    <source>
        <dbReference type="Proteomes" id="UP000291116"/>
    </source>
</evidence>
<dbReference type="OrthoDB" id="191206at2759"/>
<feature type="transmembrane region" description="Helical" evidence="1">
    <location>
        <begin position="46"/>
        <end position="79"/>
    </location>
</feature>
<dbReference type="EMBL" id="CAACVS010000137">
    <property type="protein sequence ID" value="VEU37673.1"/>
    <property type="molecule type" value="Genomic_DNA"/>
</dbReference>
<organism evidence="2 3">
    <name type="scientific">Pseudo-nitzschia multistriata</name>
    <dbReference type="NCBI Taxonomy" id="183589"/>
    <lineage>
        <taxon>Eukaryota</taxon>
        <taxon>Sar</taxon>
        <taxon>Stramenopiles</taxon>
        <taxon>Ochrophyta</taxon>
        <taxon>Bacillariophyta</taxon>
        <taxon>Bacillariophyceae</taxon>
        <taxon>Bacillariophycidae</taxon>
        <taxon>Bacillariales</taxon>
        <taxon>Bacillariaceae</taxon>
        <taxon>Pseudo-nitzschia</taxon>
    </lineage>
</organism>
<keyword evidence="1" id="KW-1133">Transmembrane helix</keyword>
<proteinExistence type="predicted"/>
<keyword evidence="3" id="KW-1185">Reference proteome</keyword>
<dbReference type="AlphaFoldDB" id="A0A448Z6L4"/>
<dbReference type="Proteomes" id="UP000291116">
    <property type="component" value="Unassembled WGS sequence"/>
</dbReference>
<reference evidence="2 3" key="1">
    <citation type="submission" date="2019-01" db="EMBL/GenBank/DDBJ databases">
        <authorList>
            <person name="Ferrante I. M."/>
        </authorList>
    </citation>
    <scope>NUCLEOTIDE SEQUENCE [LARGE SCALE GENOMIC DNA]</scope>
    <source>
        <strain evidence="2 3">B856</strain>
    </source>
</reference>
<evidence type="ECO:0000256" key="1">
    <source>
        <dbReference type="SAM" id="Phobius"/>
    </source>
</evidence>
<sequence length="258" mass="29224">MALVPLPAEDVKDLLVVGSPSGLQYETYWGRTKRETYNRLLESTMVAAIGCFFSYFVSFVVGSFVATIFGSLFAFWAVLSPDFKARQRNWEFLGGRAIVDPWMLDDANGSVDRNNAGLYGSMFLGRIEDACVVEDNASIDEFDLEEFQDYKNEEDEQEEITGFPYLIRLRITDNDGRELQIHSRLSEEYLGIQKGMPIAGILLSTYESFSSLSAMSDVYVPDVGCFVGDYPYLNRPGMEELLSSDDDLWNTLQSQSRW</sequence>
<keyword evidence="1" id="KW-0472">Membrane</keyword>